<dbReference type="PROSITE" id="PS51301">
    <property type="entry name" value="KILA_N"/>
    <property type="match status" value="1"/>
</dbReference>
<organism evidence="3 4">
    <name type="scientific">Halomonas beimenensis</name>
    <dbReference type="NCBI Taxonomy" id="475662"/>
    <lineage>
        <taxon>Bacteria</taxon>
        <taxon>Pseudomonadati</taxon>
        <taxon>Pseudomonadota</taxon>
        <taxon>Gammaproteobacteria</taxon>
        <taxon>Oceanospirillales</taxon>
        <taxon>Halomonadaceae</taxon>
        <taxon>Halomonas</taxon>
    </lineage>
</organism>
<dbReference type="Proteomes" id="UP000219993">
    <property type="component" value="Chromosome"/>
</dbReference>
<dbReference type="SMART" id="SM01252">
    <property type="entry name" value="KilA-N"/>
    <property type="match status" value="1"/>
</dbReference>
<dbReference type="AlphaFoldDB" id="A0A291P574"/>
<gene>
    <name evidence="3" type="ORF">BEI_1038</name>
</gene>
<reference evidence="3 4" key="1">
    <citation type="journal article" date="2017" name="Sci. Rep.">
        <title>Revealing the Saline Adaptation Strategies of the Halophilic Bacterium Halomonas beimenensis through High-throughput Omics and Transposon Mutagenesis Approaches.</title>
        <authorList>
            <person name="Chen Y.H."/>
            <person name="Lin S.S."/>
            <person name="Shyu Y.T."/>
        </authorList>
    </citation>
    <scope>NUCLEOTIDE SEQUENCE [LARGE SCALE GENOMIC DNA]</scope>
    <source>
        <strain evidence="3 4">NTU-111</strain>
    </source>
</reference>
<protein>
    <submittedName>
        <fullName evidence="3">Phage antirepressor protein</fullName>
    </submittedName>
</protein>
<feature type="domain" description="KilA-N" evidence="1">
    <location>
        <begin position="94"/>
        <end position="193"/>
    </location>
</feature>
<dbReference type="PANTHER" id="PTHR36180">
    <property type="entry name" value="DNA-BINDING PROTEIN-RELATED-RELATED"/>
    <property type="match status" value="1"/>
</dbReference>
<dbReference type="SMART" id="SM01040">
    <property type="entry name" value="Bro-N"/>
    <property type="match status" value="1"/>
</dbReference>
<dbReference type="PROSITE" id="PS51750">
    <property type="entry name" value="BRO_N"/>
    <property type="match status" value="1"/>
</dbReference>
<dbReference type="InterPro" id="IPR018004">
    <property type="entry name" value="KilA/APSES_HTH"/>
</dbReference>
<dbReference type="OrthoDB" id="1042522at2"/>
<dbReference type="InterPro" id="IPR017880">
    <property type="entry name" value="KilA_N"/>
</dbReference>
<evidence type="ECO:0000259" key="2">
    <source>
        <dbReference type="PROSITE" id="PS51750"/>
    </source>
</evidence>
<dbReference type="KEGG" id="hbe:BEI_1038"/>
<evidence type="ECO:0000313" key="4">
    <source>
        <dbReference type="Proteomes" id="UP000219993"/>
    </source>
</evidence>
<sequence>MSNTQLTTFDFPSMAVRVIDCGDDPWCAAKDVCLAIGYGVKSSGDVNTTNVLRHLDGSEVFTARISERGRPSKIISESGLYKLIMRSDKPQARAFQDWVTKTVLLAIRKDSEGRCNLNNLHKASGGERVHQPSNFTSLDSTKRIIVELSKSCDLRISPMEAKRGRNGGTYVVKELVYAHAMWISTAFNLRMVL</sequence>
<keyword evidence="4" id="KW-1185">Reference proteome</keyword>
<dbReference type="EMBL" id="CP021435">
    <property type="protein sequence ID" value="ATJ82025.1"/>
    <property type="molecule type" value="Genomic_DNA"/>
</dbReference>
<dbReference type="Pfam" id="PF02498">
    <property type="entry name" value="Bro-N"/>
    <property type="match status" value="1"/>
</dbReference>
<accession>A0A291P574</accession>
<feature type="domain" description="Bro-N" evidence="2">
    <location>
        <begin position="1"/>
        <end position="111"/>
    </location>
</feature>
<evidence type="ECO:0000259" key="1">
    <source>
        <dbReference type="PROSITE" id="PS51301"/>
    </source>
</evidence>
<dbReference type="PANTHER" id="PTHR36180:SF2">
    <property type="entry name" value="BRO FAMILY PROTEIN"/>
    <property type="match status" value="1"/>
</dbReference>
<name>A0A291P574_9GAMM</name>
<dbReference type="RefSeq" id="WP_153045765.1">
    <property type="nucleotide sequence ID" value="NZ_BAAADT010000009.1"/>
</dbReference>
<evidence type="ECO:0000313" key="3">
    <source>
        <dbReference type="EMBL" id="ATJ82025.1"/>
    </source>
</evidence>
<dbReference type="InterPro" id="IPR003497">
    <property type="entry name" value="BRO_N_domain"/>
</dbReference>
<proteinExistence type="predicted"/>